<evidence type="ECO:0000313" key="2">
    <source>
        <dbReference type="Proteomes" id="UP000324222"/>
    </source>
</evidence>
<dbReference type="EMBL" id="VSRR010026279">
    <property type="protein sequence ID" value="MPC67461.1"/>
    <property type="molecule type" value="Genomic_DNA"/>
</dbReference>
<comment type="caution">
    <text evidence="1">The sequence shown here is derived from an EMBL/GenBank/DDBJ whole genome shotgun (WGS) entry which is preliminary data.</text>
</comment>
<protein>
    <submittedName>
        <fullName evidence="1">Uncharacterized protein</fullName>
    </submittedName>
</protein>
<gene>
    <name evidence="1" type="ORF">E2C01_061638</name>
</gene>
<name>A0A5B7H4E2_PORTR</name>
<dbReference type="Proteomes" id="UP000324222">
    <property type="component" value="Unassembled WGS sequence"/>
</dbReference>
<proteinExistence type="predicted"/>
<organism evidence="1 2">
    <name type="scientific">Portunus trituberculatus</name>
    <name type="common">Swimming crab</name>
    <name type="synonym">Neptunus trituberculatus</name>
    <dbReference type="NCBI Taxonomy" id="210409"/>
    <lineage>
        <taxon>Eukaryota</taxon>
        <taxon>Metazoa</taxon>
        <taxon>Ecdysozoa</taxon>
        <taxon>Arthropoda</taxon>
        <taxon>Crustacea</taxon>
        <taxon>Multicrustacea</taxon>
        <taxon>Malacostraca</taxon>
        <taxon>Eumalacostraca</taxon>
        <taxon>Eucarida</taxon>
        <taxon>Decapoda</taxon>
        <taxon>Pleocyemata</taxon>
        <taxon>Brachyura</taxon>
        <taxon>Eubrachyura</taxon>
        <taxon>Portunoidea</taxon>
        <taxon>Portunidae</taxon>
        <taxon>Portuninae</taxon>
        <taxon>Portunus</taxon>
    </lineage>
</organism>
<accession>A0A5B7H4E2</accession>
<evidence type="ECO:0000313" key="1">
    <source>
        <dbReference type="EMBL" id="MPC67461.1"/>
    </source>
</evidence>
<keyword evidence="2" id="KW-1185">Reference proteome</keyword>
<reference evidence="1 2" key="1">
    <citation type="submission" date="2019-05" db="EMBL/GenBank/DDBJ databases">
        <title>Another draft genome of Portunus trituberculatus and its Hox gene families provides insights of decapod evolution.</title>
        <authorList>
            <person name="Jeong J.-H."/>
            <person name="Song I."/>
            <person name="Kim S."/>
            <person name="Choi T."/>
            <person name="Kim D."/>
            <person name="Ryu S."/>
            <person name="Kim W."/>
        </authorList>
    </citation>
    <scope>NUCLEOTIDE SEQUENCE [LARGE SCALE GENOMIC DNA]</scope>
    <source>
        <tissue evidence="1">Muscle</tissue>
    </source>
</reference>
<sequence>MKPSPPSVLPTPMLQPSQNPEQLNLTQVVDFPTNGTNILNLILTDLNQHYLPPLATPSQGTQ</sequence>
<dbReference type="AlphaFoldDB" id="A0A5B7H4E2"/>